<accession>A0A974HBR1</accession>
<dbReference type="EMBL" id="CM004478">
    <property type="protein sequence ID" value="OCT72093.1"/>
    <property type="molecule type" value="Genomic_DNA"/>
</dbReference>
<dbReference type="Proteomes" id="UP000694892">
    <property type="component" value="Chromosome 7L"/>
</dbReference>
<organism evidence="1 2">
    <name type="scientific">Xenopus laevis</name>
    <name type="common">African clawed frog</name>
    <dbReference type="NCBI Taxonomy" id="8355"/>
    <lineage>
        <taxon>Eukaryota</taxon>
        <taxon>Metazoa</taxon>
        <taxon>Chordata</taxon>
        <taxon>Craniata</taxon>
        <taxon>Vertebrata</taxon>
        <taxon>Euteleostomi</taxon>
        <taxon>Amphibia</taxon>
        <taxon>Batrachia</taxon>
        <taxon>Anura</taxon>
        <taxon>Pipoidea</taxon>
        <taxon>Pipidae</taxon>
        <taxon>Xenopodinae</taxon>
        <taxon>Xenopus</taxon>
        <taxon>Xenopus</taxon>
    </lineage>
</organism>
<evidence type="ECO:0000313" key="1">
    <source>
        <dbReference type="EMBL" id="OCT72093.1"/>
    </source>
</evidence>
<dbReference type="AlphaFoldDB" id="A0A974HBR1"/>
<evidence type="ECO:0000313" key="2">
    <source>
        <dbReference type="Proteomes" id="UP000694892"/>
    </source>
</evidence>
<proteinExistence type="predicted"/>
<name>A0A974HBR1_XENLA</name>
<reference evidence="2" key="1">
    <citation type="journal article" date="2016" name="Nature">
        <title>Genome evolution in the allotetraploid frog Xenopus laevis.</title>
        <authorList>
            <person name="Session A.M."/>
            <person name="Uno Y."/>
            <person name="Kwon T."/>
            <person name="Chapman J.A."/>
            <person name="Toyoda A."/>
            <person name="Takahashi S."/>
            <person name="Fukui A."/>
            <person name="Hikosaka A."/>
            <person name="Suzuki A."/>
            <person name="Kondo M."/>
            <person name="van Heeringen S.J."/>
            <person name="Quigley I."/>
            <person name="Heinz S."/>
            <person name="Ogino H."/>
            <person name="Ochi H."/>
            <person name="Hellsten U."/>
            <person name="Lyons J.B."/>
            <person name="Simakov O."/>
            <person name="Putnam N."/>
            <person name="Stites J."/>
            <person name="Kuroki Y."/>
            <person name="Tanaka T."/>
            <person name="Michiue T."/>
            <person name="Watanabe M."/>
            <person name="Bogdanovic O."/>
            <person name="Lister R."/>
            <person name="Georgiou G."/>
            <person name="Paranjpe S.S."/>
            <person name="van Kruijsbergen I."/>
            <person name="Shu S."/>
            <person name="Carlson J."/>
            <person name="Kinoshita T."/>
            <person name="Ohta Y."/>
            <person name="Mawaribuchi S."/>
            <person name="Jenkins J."/>
            <person name="Grimwood J."/>
            <person name="Schmutz J."/>
            <person name="Mitros T."/>
            <person name="Mozaffari S.V."/>
            <person name="Suzuki Y."/>
            <person name="Haramoto Y."/>
            <person name="Yamamoto T.S."/>
            <person name="Takagi C."/>
            <person name="Heald R."/>
            <person name="Miller K."/>
            <person name="Haudenschild C."/>
            <person name="Kitzman J."/>
            <person name="Nakayama T."/>
            <person name="Izutsu Y."/>
            <person name="Robert J."/>
            <person name="Fortriede J."/>
            <person name="Burns K."/>
            <person name="Lotay V."/>
            <person name="Karimi K."/>
            <person name="Yasuoka Y."/>
            <person name="Dichmann D.S."/>
            <person name="Flajnik M.F."/>
            <person name="Houston D.W."/>
            <person name="Shendure J."/>
            <person name="DuPasquier L."/>
            <person name="Vize P.D."/>
            <person name="Zorn A.M."/>
            <person name="Ito M."/>
            <person name="Marcotte E.M."/>
            <person name="Wallingford J.B."/>
            <person name="Ito Y."/>
            <person name="Asashima M."/>
            <person name="Ueno N."/>
            <person name="Matsuda Y."/>
            <person name="Veenstra G.J."/>
            <person name="Fujiyama A."/>
            <person name="Harland R.M."/>
            <person name="Taira M."/>
            <person name="Rokhsar D.S."/>
        </authorList>
    </citation>
    <scope>NUCLEOTIDE SEQUENCE [LARGE SCALE GENOMIC DNA]</scope>
    <source>
        <strain evidence="2">J</strain>
    </source>
</reference>
<gene>
    <name evidence="1" type="ORF">XELAEV_18035067mg</name>
</gene>
<sequence>MVWDCTQIQHFWTEIADYITQLMAMPVEFHPKVLLLNYLQDTLTSRAERTLLTFLLFHAKRAIAIKWKDENPPTLSYWTALVEQTLPTLEQISYARGCPTKFNKTLWTLWLLRNETYTNRTANIPDQPLDWLEAPI</sequence>
<protein>
    <submittedName>
        <fullName evidence="1">Uncharacterized protein</fullName>
    </submittedName>
</protein>